<keyword evidence="3" id="KW-1185">Reference proteome</keyword>
<dbReference type="EMBL" id="BHYK01000010">
    <property type="protein sequence ID" value="GCD10447.1"/>
    <property type="molecule type" value="Genomic_DNA"/>
</dbReference>
<evidence type="ECO:0000256" key="1">
    <source>
        <dbReference type="SAM" id="Coils"/>
    </source>
</evidence>
<keyword evidence="1" id="KW-0175">Coiled coil</keyword>
<sequence length="210" mass="24115">MKNNKTISIDNLGRNEIKAILYTGVEGELVITYAQSVIVDIIENETIEHPVIIYNPDIETQSIIKKIIMKQVNDSKDSNDGKVDIKIDGEEFIKSLLKMLTNIDLGLDADTEENREKIKRILDDPSPLLKKVSSIVLAIFREIGTELRDTFDSVSKMSNEQIESYNKETKEELEIVEVEEIKETDEEILKREYEEKLSQLEIKRSEINGK</sequence>
<dbReference type="RefSeq" id="WP_125001101.1">
    <property type="nucleotide sequence ID" value="NZ_BHYK01000010.1"/>
</dbReference>
<feature type="coiled-coil region" evidence="1">
    <location>
        <begin position="159"/>
        <end position="210"/>
    </location>
</feature>
<evidence type="ECO:0000313" key="2">
    <source>
        <dbReference type="EMBL" id="GCD10447.1"/>
    </source>
</evidence>
<accession>A0A401ULP9</accession>
<proteinExistence type="predicted"/>
<organism evidence="2 3">
    <name type="scientific">Clostridium tagluense</name>
    <dbReference type="NCBI Taxonomy" id="360422"/>
    <lineage>
        <taxon>Bacteria</taxon>
        <taxon>Bacillati</taxon>
        <taxon>Bacillota</taxon>
        <taxon>Clostridia</taxon>
        <taxon>Eubacteriales</taxon>
        <taxon>Clostridiaceae</taxon>
        <taxon>Clostridium</taxon>
    </lineage>
</organism>
<protein>
    <submittedName>
        <fullName evidence="2">Uncharacterized protein</fullName>
    </submittedName>
</protein>
<name>A0A401ULP9_9CLOT</name>
<dbReference type="Proteomes" id="UP000287872">
    <property type="component" value="Unassembled WGS sequence"/>
</dbReference>
<reference evidence="2 3" key="1">
    <citation type="submission" date="2018-11" db="EMBL/GenBank/DDBJ databases">
        <title>Genome sequencing and assembly of Clostridium tagluense strain A121.</title>
        <authorList>
            <person name="Murakami T."/>
            <person name="Segawa T."/>
            <person name="Shcherbakova V.A."/>
            <person name="Mori H."/>
            <person name="Yoshimura Y."/>
        </authorList>
    </citation>
    <scope>NUCLEOTIDE SEQUENCE [LARGE SCALE GENOMIC DNA]</scope>
    <source>
        <strain evidence="2 3">A121</strain>
    </source>
</reference>
<comment type="caution">
    <text evidence="2">The sequence shown here is derived from an EMBL/GenBank/DDBJ whole genome shotgun (WGS) entry which is preliminary data.</text>
</comment>
<gene>
    <name evidence="2" type="ORF">Ctaglu_20700</name>
</gene>
<dbReference type="AlphaFoldDB" id="A0A401ULP9"/>
<evidence type="ECO:0000313" key="3">
    <source>
        <dbReference type="Proteomes" id="UP000287872"/>
    </source>
</evidence>